<evidence type="ECO:0000256" key="3">
    <source>
        <dbReference type="ARBA" id="ARBA00023295"/>
    </source>
</evidence>
<dbReference type="InterPro" id="IPR023296">
    <property type="entry name" value="Glyco_hydro_beta-prop_sf"/>
</dbReference>
<accession>A0AAW2R4G9</accession>
<dbReference type="Gene3D" id="2.115.10.20">
    <property type="entry name" value="Glycosyl hydrolase domain, family 43"/>
    <property type="match status" value="1"/>
</dbReference>
<evidence type="ECO:0000313" key="5">
    <source>
        <dbReference type="EMBL" id="KAL0374851.1"/>
    </source>
</evidence>
<dbReference type="AlphaFoldDB" id="A0AAW2R4G9"/>
<comment type="caution">
    <text evidence="5">The sequence shown here is derived from an EMBL/GenBank/DDBJ whole genome shotgun (WGS) entry which is preliminary data.</text>
</comment>
<evidence type="ECO:0000259" key="4">
    <source>
        <dbReference type="Pfam" id="PF00251"/>
    </source>
</evidence>
<dbReference type="EMBL" id="JACGWJ010000014">
    <property type="protein sequence ID" value="KAL0374851.1"/>
    <property type="molecule type" value="Genomic_DNA"/>
</dbReference>
<dbReference type="Pfam" id="PF00251">
    <property type="entry name" value="Glyco_hydro_32N"/>
    <property type="match status" value="1"/>
</dbReference>
<dbReference type="SUPFAM" id="SSF75005">
    <property type="entry name" value="Arabinanase/levansucrase/invertase"/>
    <property type="match status" value="1"/>
</dbReference>
<reference evidence="5" key="1">
    <citation type="submission" date="2020-06" db="EMBL/GenBank/DDBJ databases">
        <authorList>
            <person name="Li T."/>
            <person name="Hu X."/>
            <person name="Zhang T."/>
            <person name="Song X."/>
            <person name="Zhang H."/>
            <person name="Dai N."/>
            <person name="Sheng W."/>
            <person name="Hou X."/>
            <person name="Wei L."/>
        </authorList>
    </citation>
    <scope>NUCLEOTIDE SEQUENCE</scope>
    <source>
        <strain evidence="5">G02</strain>
        <tissue evidence="5">Leaf</tissue>
    </source>
</reference>
<evidence type="ECO:0000256" key="1">
    <source>
        <dbReference type="ARBA" id="ARBA00009902"/>
    </source>
</evidence>
<name>A0AAW2R4G9_SESRA</name>
<dbReference type="GO" id="GO:0016798">
    <property type="term" value="F:hydrolase activity, acting on glycosyl bonds"/>
    <property type="evidence" value="ECO:0007669"/>
    <property type="project" value="UniProtKB-KW"/>
</dbReference>
<dbReference type="InterPro" id="IPR013148">
    <property type="entry name" value="Glyco_hydro_32_N"/>
</dbReference>
<dbReference type="PANTHER" id="PTHR31953">
    <property type="entry name" value="BETA-FRUCTOFURANOSIDASE, INSOLUBLE ISOENZYME CWINV1-RELATED"/>
    <property type="match status" value="1"/>
</dbReference>
<gene>
    <name evidence="5" type="ORF">Sradi_3400800</name>
</gene>
<feature type="domain" description="Glycosyl hydrolase family 32 N-terminal" evidence="4">
    <location>
        <begin position="40"/>
        <end position="119"/>
    </location>
</feature>
<dbReference type="InterPro" id="IPR050551">
    <property type="entry name" value="Fructan_Metab_Enzymes"/>
</dbReference>
<proteinExistence type="inferred from homology"/>
<comment type="similarity">
    <text evidence="1">Belongs to the glycosyl hydrolase 32 family.</text>
</comment>
<keyword evidence="2" id="KW-0378">Hydrolase</keyword>
<sequence>MMICFFFMCPGGTNVFQRTLSSVLSVQSKRLSHSPLEISPLFLYTGIVDDKQTQVQNYAVQHNVSDPYLREWIKPDDNPLIVADNEVNKTAFRDPTTAWLGKDGEWRITIGGRKSDHRDGVLVQE</sequence>
<organism evidence="5">
    <name type="scientific">Sesamum radiatum</name>
    <name type="common">Black benniseed</name>
    <dbReference type="NCBI Taxonomy" id="300843"/>
    <lineage>
        <taxon>Eukaryota</taxon>
        <taxon>Viridiplantae</taxon>
        <taxon>Streptophyta</taxon>
        <taxon>Embryophyta</taxon>
        <taxon>Tracheophyta</taxon>
        <taxon>Spermatophyta</taxon>
        <taxon>Magnoliopsida</taxon>
        <taxon>eudicotyledons</taxon>
        <taxon>Gunneridae</taxon>
        <taxon>Pentapetalae</taxon>
        <taxon>asterids</taxon>
        <taxon>lamiids</taxon>
        <taxon>Lamiales</taxon>
        <taxon>Pedaliaceae</taxon>
        <taxon>Sesamum</taxon>
    </lineage>
</organism>
<keyword evidence="3" id="KW-0326">Glycosidase</keyword>
<evidence type="ECO:0000256" key="2">
    <source>
        <dbReference type="ARBA" id="ARBA00022801"/>
    </source>
</evidence>
<reference evidence="5" key="2">
    <citation type="journal article" date="2024" name="Plant">
        <title>Genomic evolution and insights into agronomic trait innovations of Sesamum species.</title>
        <authorList>
            <person name="Miao H."/>
            <person name="Wang L."/>
            <person name="Qu L."/>
            <person name="Liu H."/>
            <person name="Sun Y."/>
            <person name="Le M."/>
            <person name="Wang Q."/>
            <person name="Wei S."/>
            <person name="Zheng Y."/>
            <person name="Lin W."/>
            <person name="Duan Y."/>
            <person name="Cao H."/>
            <person name="Xiong S."/>
            <person name="Wang X."/>
            <person name="Wei L."/>
            <person name="Li C."/>
            <person name="Ma Q."/>
            <person name="Ju M."/>
            <person name="Zhao R."/>
            <person name="Li G."/>
            <person name="Mu C."/>
            <person name="Tian Q."/>
            <person name="Mei H."/>
            <person name="Zhang T."/>
            <person name="Gao T."/>
            <person name="Zhang H."/>
        </authorList>
    </citation>
    <scope>NUCLEOTIDE SEQUENCE</scope>
    <source>
        <strain evidence="5">G02</strain>
    </source>
</reference>
<protein>
    <submittedName>
        <fullName evidence="5">Beta-fructofuranosidase, insoluble isoenzyme 1</fullName>
    </submittedName>
</protein>